<dbReference type="PANTHER" id="PTHR23101">
    <property type="entry name" value="RAB GDP/GTP EXCHANGE FACTOR"/>
    <property type="match status" value="1"/>
</dbReference>
<dbReference type="SUPFAM" id="SSF109993">
    <property type="entry name" value="VPS9 domain"/>
    <property type="match status" value="1"/>
</dbReference>
<proteinExistence type="predicted"/>
<feature type="compositionally biased region" description="Low complexity" evidence="1">
    <location>
        <begin position="32"/>
        <end position="42"/>
    </location>
</feature>
<dbReference type="GO" id="GO:0005829">
    <property type="term" value="C:cytosol"/>
    <property type="evidence" value="ECO:0007669"/>
    <property type="project" value="TreeGrafter"/>
</dbReference>
<evidence type="ECO:0000256" key="1">
    <source>
        <dbReference type="SAM" id="MobiDB-lite"/>
    </source>
</evidence>
<name>A0A7K8PXX3_COCCO</name>
<feature type="compositionally biased region" description="Low complexity" evidence="1">
    <location>
        <begin position="308"/>
        <end position="324"/>
    </location>
</feature>
<feature type="region of interest" description="Disordered" evidence="1">
    <location>
        <begin position="32"/>
        <end position="64"/>
    </location>
</feature>
<sequence>TEEGEGLTPDTPKMLKLAEQCLERVKSIAAALGKAQAKPAAQERSGGPAPLPRHRRVFSDEGGKLSPFLPPEIFQKLQIAEAQGARKELTPLEEASLQNQKLKAAYEARVARLNPSQALQKTSLASGEPPGTLSLQRQMMENLVIAKAREETVPFPGGQSSAGRPCRRTGLRQSLSCARPHAPAPRTAAGPCAAPILHRLLGSWSCPAPGCFPEHPIAQLLRQLQCAVYARLYPAVSQSAADAAPASPTGLSFLSLDAGGSLPAEPGGRRLRASRSLHCMFSVPEHGPAGLRHSQSSTPLADGGPGTPRAEGAWPGPAAAPQTPRESSFEDLERFLASPEGWAPGEPPAGPGQEAALPEQLKGVVRDIHNAIDRLLSLTLLAFEGLNTAAGKDQCLACLEEAFFPPLWAPLLALYRSVHRPREAALARSMERHRHAGPAEMGLSSRLFPPAPGCPAYGSAIEDLRLIPLETCPRRKLECI</sequence>
<protein>
    <submittedName>
        <fullName evidence="2">VP9D1 protein</fullName>
    </submittedName>
</protein>
<evidence type="ECO:0000313" key="3">
    <source>
        <dbReference type="Proteomes" id="UP000525205"/>
    </source>
</evidence>
<evidence type="ECO:0000313" key="2">
    <source>
        <dbReference type="EMBL" id="NXE83516.1"/>
    </source>
</evidence>
<dbReference type="GO" id="GO:0005085">
    <property type="term" value="F:guanyl-nucleotide exchange factor activity"/>
    <property type="evidence" value="ECO:0007669"/>
    <property type="project" value="InterPro"/>
</dbReference>
<dbReference type="PANTHER" id="PTHR23101:SF98">
    <property type="entry name" value="VPS9 DOMAIN-CONTAINING PROTEIN 1"/>
    <property type="match status" value="1"/>
</dbReference>
<dbReference type="GO" id="GO:0030139">
    <property type="term" value="C:endocytic vesicle"/>
    <property type="evidence" value="ECO:0007669"/>
    <property type="project" value="TreeGrafter"/>
</dbReference>
<dbReference type="EMBL" id="VWPP01000779">
    <property type="protein sequence ID" value="NXE83516.1"/>
    <property type="molecule type" value="Genomic_DNA"/>
</dbReference>
<feature type="non-terminal residue" evidence="2">
    <location>
        <position position="1"/>
    </location>
</feature>
<dbReference type="InterPro" id="IPR045046">
    <property type="entry name" value="Vps9-like"/>
</dbReference>
<dbReference type="Proteomes" id="UP000525205">
    <property type="component" value="Unassembled WGS sequence"/>
</dbReference>
<keyword evidence="3" id="KW-1185">Reference proteome</keyword>
<organism evidence="2 3">
    <name type="scientific">Cochlearius cochlearius</name>
    <name type="common">Boat-billed heron</name>
    <dbReference type="NCBI Taxonomy" id="110676"/>
    <lineage>
        <taxon>Eukaryota</taxon>
        <taxon>Metazoa</taxon>
        <taxon>Chordata</taxon>
        <taxon>Craniata</taxon>
        <taxon>Vertebrata</taxon>
        <taxon>Euteleostomi</taxon>
        <taxon>Archelosauria</taxon>
        <taxon>Archosauria</taxon>
        <taxon>Dinosauria</taxon>
        <taxon>Saurischia</taxon>
        <taxon>Theropoda</taxon>
        <taxon>Coelurosauria</taxon>
        <taxon>Aves</taxon>
        <taxon>Neognathae</taxon>
        <taxon>Neoaves</taxon>
        <taxon>Aequornithes</taxon>
        <taxon>Pelecaniformes</taxon>
        <taxon>Ardeidae</taxon>
        <taxon>Cochlearius</taxon>
    </lineage>
</organism>
<feature type="region of interest" description="Disordered" evidence="1">
    <location>
        <begin position="287"/>
        <end position="331"/>
    </location>
</feature>
<reference evidence="2 3" key="1">
    <citation type="submission" date="2019-09" db="EMBL/GenBank/DDBJ databases">
        <title>Bird 10,000 Genomes (B10K) Project - Family phase.</title>
        <authorList>
            <person name="Zhang G."/>
        </authorList>
    </citation>
    <scope>NUCLEOTIDE SEQUENCE [LARGE SCALE GENOMIC DNA]</scope>
    <source>
        <strain evidence="2">B10K-CU-031-03</strain>
        <tissue evidence="2">Muscle</tissue>
    </source>
</reference>
<feature type="non-terminal residue" evidence="2">
    <location>
        <position position="480"/>
    </location>
</feature>
<accession>A0A7K8PXX3</accession>
<dbReference type="GO" id="GO:0031267">
    <property type="term" value="F:small GTPase binding"/>
    <property type="evidence" value="ECO:0007669"/>
    <property type="project" value="TreeGrafter"/>
</dbReference>
<dbReference type="InterPro" id="IPR037191">
    <property type="entry name" value="VPS9_dom_sf"/>
</dbReference>
<dbReference type="AlphaFoldDB" id="A0A7K8PXX3"/>
<gene>
    <name evidence="2" type="primary">Vps9d1</name>
    <name evidence="2" type="ORF">COCCOC_R06916</name>
</gene>
<dbReference type="GO" id="GO:0016192">
    <property type="term" value="P:vesicle-mediated transport"/>
    <property type="evidence" value="ECO:0007669"/>
    <property type="project" value="InterPro"/>
</dbReference>
<comment type="caution">
    <text evidence="2">The sequence shown here is derived from an EMBL/GenBank/DDBJ whole genome shotgun (WGS) entry which is preliminary data.</text>
</comment>